<evidence type="ECO:0000313" key="1">
    <source>
        <dbReference type="EMBL" id="KKT67406.1"/>
    </source>
</evidence>
<accession>A0A0G1J6X3</accession>
<dbReference type="EMBL" id="LCIY01000007">
    <property type="protein sequence ID" value="KKT67406.1"/>
    <property type="molecule type" value="Genomic_DNA"/>
</dbReference>
<evidence type="ECO:0000313" key="2">
    <source>
        <dbReference type="Proteomes" id="UP000034826"/>
    </source>
</evidence>
<proteinExistence type="predicted"/>
<dbReference type="Proteomes" id="UP000034826">
    <property type="component" value="Unassembled WGS sequence"/>
</dbReference>
<reference evidence="1 2" key="1">
    <citation type="journal article" date="2015" name="Nature">
        <title>rRNA introns, odd ribosomes, and small enigmatic genomes across a large radiation of phyla.</title>
        <authorList>
            <person name="Brown C.T."/>
            <person name="Hug L.A."/>
            <person name="Thomas B.C."/>
            <person name="Sharon I."/>
            <person name="Castelle C.J."/>
            <person name="Singh A."/>
            <person name="Wilkins M.J."/>
            <person name="Williams K.H."/>
            <person name="Banfield J.F."/>
        </authorList>
    </citation>
    <scope>NUCLEOTIDE SEQUENCE [LARGE SCALE GENOMIC DNA]</scope>
</reference>
<gene>
    <name evidence="1" type="ORF">UW60_C0007G0020</name>
</gene>
<comment type="caution">
    <text evidence="1">The sequence shown here is derived from an EMBL/GenBank/DDBJ whole genome shotgun (WGS) entry which is preliminary data.</text>
</comment>
<dbReference type="AlphaFoldDB" id="A0A0G1J6X3"/>
<evidence type="ECO:0008006" key="3">
    <source>
        <dbReference type="Google" id="ProtNLM"/>
    </source>
</evidence>
<sequence>MPDLIGSLVPEGGHPSISGFRVALRLPGMTNCESRNSVELDTYQIMPNHVHVGYRVDAGVDPYSSRICKKIENNPLNWEKDKLYSP</sequence>
<organism evidence="1 2">
    <name type="scientific">Candidatus Woesebacteria bacterium GW2011_GWA2_44_33</name>
    <dbReference type="NCBI Taxonomy" id="1618564"/>
    <lineage>
        <taxon>Bacteria</taxon>
        <taxon>Candidatus Woeseibacteriota</taxon>
    </lineage>
</organism>
<protein>
    <recommendedName>
        <fullName evidence="3">Transposase IS200-like domain-containing protein</fullName>
    </recommendedName>
</protein>
<name>A0A0G1J6X3_9BACT</name>